<dbReference type="Pfam" id="PF00702">
    <property type="entry name" value="Hydrolase"/>
    <property type="match status" value="1"/>
</dbReference>
<keyword evidence="2 4" id="KW-0378">Hydrolase</keyword>
<dbReference type="NCBIfam" id="TIGR01549">
    <property type="entry name" value="HAD-SF-IA-v1"/>
    <property type="match status" value="1"/>
</dbReference>
<keyword evidence="5" id="KW-1185">Reference proteome</keyword>
<organism evidence="4 5">
    <name type="scientific">Fluctibacter halophilus</name>
    <dbReference type="NCBI Taxonomy" id="226011"/>
    <lineage>
        <taxon>Bacteria</taxon>
        <taxon>Pseudomonadati</taxon>
        <taxon>Pseudomonadota</taxon>
        <taxon>Gammaproteobacteria</taxon>
        <taxon>Alteromonadales</taxon>
        <taxon>Alteromonadaceae</taxon>
        <taxon>Fluctibacter</taxon>
    </lineage>
</organism>
<dbReference type="EMBL" id="JAJEWP010000005">
    <property type="protein sequence ID" value="MCC2617609.1"/>
    <property type="molecule type" value="Genomic_DNA"/>
</dbReference>
<dbReference type="InterPro" id="IPR051400">
    <property type="entry name" value="HAD-like_hydrolase"/>
</dbReference>
<comment type="cofactor">
    <cofactor evidence="1">
        <name>Mg(2+)</name>
        <dbReference type="ChEBI" id="CHEBI:18420"/>
    </cofactor>
</comment>
<dbReference type="InterPro" id="IPR006439">
    <property type="entry name" value="HAD-SF_hydro_IA"/>
</dbReference>
<sequence>MRWYRRLPKPAALSFDLDDTLYDNTPVMRRAEQALRAYLHQEWPATQSLAPSYWRDCRDHVLSRQPRLATDMGALRLHTLTHGLSLAGCKEPQLSRLVEDAFNHFYAVRSDFKVDKTICSLLSRCAQRWPLVAITNGNVNLKAIGIADYFDLCLHANLQQPMKPDGTMFTIAQQHLDLPAQHILHIGDNLEKDVMGARRAGYSTAWYAHNRPMSLQHEPVQVLPDIQLDTLDELLELA</sequence>
<dbReference type="Proteomes" id="UP001520878">
    <property type="component" value="Unassembled WGS sequence"/>
</dbReference>
<evidence type="ECO:0000313" key="4">
    <source>
        <dbReference type="EMBL" id="MCC2617609.1"/>
    </source>
</evidence>
<keyword evidence="3" id="KW-0460">Magnesium</keyword>
<accession>A0ABS8GAJ8</accession>
<dbReference type="Gene3D" id="3.40.50.1000">
    <property type="entry name" value="HAD superfamily/HAD-like"/>
    <property type="match status" value="1"/>
</dbReference>
<dbReference type="RefSeq" id="WP_229161900.1">
    <property type="nucleotide sequence ID" value="NZ_JAJEWP010000005.1"/>
</dbReference>
<dbReference type="SUPFAM" id="SSF56784">
    <property type="entry name" value="HAD-like"/>
    <property type="match status" value="1"/>
</dbReference>
<proteinExistence type="predicted"/>
<dbReference type="InterPro" id="IPR023214">
    <property type="entry name" value="HAD_sf"/>
</dbReference>
<dbReference type="PANTHER" id="PTHR46470">
    <property type="entry name" value="N-ACYLNEURAMINATE-9-PHOSPHATASE"/>
    <property type="match status" value="1"/>
</dbReference>
<evidence type="ECO:0000256" key="2">
    <source>
        <dbReference type="ARBA" id="ARBA00022801"/>
    </source>
</evidence>
<evidence type="ECO:0000256" key="3">
    <source>
        <dbReference type="ARBA" id="ARBA00022842"/>
    </source>
</evidence>
<dbReference type="InterPro" id="IPR036412">
    <property type="entry name" value="HAD-like_sf"/>
</dbReference>
<dbReference type="SFLD" id="SFLDG01129">
    <property type="entry name" value="C1.5:_HAD__Beta-PGM__Phosphata"/>
    <property type="match status" value="1"/>
</dbReference>
<evidence type="ECO:0000313" key="5">
    <source>
        <dbReference type="Proteomes" id="UP001520878"/>
    </source>
</evidence>
<dbReference type="GO" id="GO:0016787">
    <property type="term" value="F:hydrolase activity"/>
    <property type="evidence" value="ECO:0007669"/>
    <property type="project" value="UniProtKB-KW"/>
</dbReference>
<evidence type="ECO:0000256" key="1">
    <source>
        <dbReference type="ARBA" id="ARBA00001946"/>
    </source>
</evidence>
<protein>
    <submittedName>
        <fullName evidence="4">HAD-IA family hydrolase</fullName>
    </submittedName>
</protein>
<reference evidence="4 5" key="1">
    <citation type="submission" date="2021-10" db="EMBL/GenBank/DDBJ databases">
        <title>Draft genome of Aestuariibacter halophilus JC2043.</title>
        <authorList>
            <person name="Emsley S.A."/>
            <person name="Pfannmuller K.M."/>
            <person name="Ushijima B."/>
            <person name="Saw J.H."/>
            <person name="Videau P."/>
        </authorList>
    </citation>
    <scope>NUCLEOTIDE SEQUENCE [LARGE SCALE GENOMIC DNA]</scope>
    <source>
        <strain evidence="4 5">JC2043</strain>
    </source>
</reference>
<dbReference type="PANTHER" id="PTHR46470:SF4">
    <property type="entry name" value="5-AMINO-6-(5-PHOSPHO-D-RIBITYLAMINO)URACIL PHOSPHATASE YIGB"/>
    <property type="match status" value="1"/>
</dbReference>
<dbReference type="SFLD" id="SFLDS00003">
    <property type="entry name" value="Haloacid_Dehalogenase"/>
    <property type="match status" value="1"/>
</dbReference>
<gene>
    <name evidence="4" type="ORF">LJ739_15250</name>
</gene>
<name>A0ABS8GAJ8_9ALTE</name>
<comment type="caution">
    <text evidence="4">The sequence shown here is derived from an EMBL/GenBank/DDBJ whole genome shotgun (WGS) entry which is preliminary data.</text>
</comment>
<dbReference type="Gene3D" id="1.20.120.1600">
    <property type="match status" value="1"/>
</dbReference>